<dbReference type="SUPFAM" id="SSF52540">
    <property type="entry name" value="P-loop containing nucleoside triphosphate hydrolases"/>
    <property type="match status" value="1"/>
</dbReference>
<evidence type="ECO:0000256" key="8">
    <source>
        <dbReference type="ARBA" id="ARBA00023136"/>
    </source>
</evidence>
<dbReference type="GO" id="GO:0043215">
    <property type="term" value="P:daunorubicin transport"/>
    <property type="evidence" value="ECO:0007669"/>
    <property type="project" value="InterPro"/>
</dbReference>
<keyword evidence="3" id="KW-0813">Transport</keyword>
<dbReference type="SMART" id="SM00382">
    <property type="entry name" value="AAA"/>
    <property type="match status" value="1"/>
</dbReference>
<evidence type="ECO:0000256" key="5">
    <source>
        <dbReference type="ARBA" id="ARBA00022741"/>
    </source>
</evidence>
<reference evidence="12 13" key="1">
    <citation type="submission" date="2019-06" db="EMBL/GenBank/DDBJ databases">
        <title>Description of Kitasatospora acidophila sp. nov. isolated from pine grove soil, and reclassification of Streptomyces novaecaesareae to Kitasatospora novaeceasareae comb. nov.</title>
        <authorList>
            <person name="Kim M.J."/>
        </authorList>
    </citation>
    <scope>NUCLEOTIDE SEQUENCE [LARGE SCALE GENOMIC DNA]</scope>
    <source>
        <strain evidence="12 13">MMS16-CNU292</strain>
    </source>
</reference>
<sequence>MTHEPAAVADLAVRAQGLVKRYGSTTALDGLDLAIPAGTVYGLLGPNGAGKTTAVRILATLATPDEGSASVAGYDVVRQAERVRSSIGLAGQHAAVDEGLTGRDNLHLVGRFHHLGAREARRRSAELLERFDLAHVADRLVRGYSGGLRRRLDLVACLVTRPPVLFLDEPTTGLDPRSRGEIWDAVRELTETGTTVLLTTQYLDEADRLADQVLVIGQGRAIADGPPERLKASIGARVEVAVGSVAELPYAQRVLAALTEGEPIADPHRLLVEVISRPGVEVSLPTVVRELDAAGVTARDVALRTPTLDDVFLALTGADSAVAGAADGAAQNDVAAEVAA</sequence>
<evidence type="ECO:0000259" key="11">
    <source>
        <dbReference type="PROSITE" id="PS50893"/>
    </source>
</evidence>
<dbReference type="GO" id="GO:0046677">
    <property type="term" value="P:response to antibiotic"/>
    <property type="evidence" value="ECO:0007669"/>
    <property type="project" value="UniProtKB-KW"/>
</dbReference>
<dbReference type="GO" id="GO:0005886">
    <property type="term" value="C:plasma membrane"/>
    <property type="evidence" value="ECO:0007669"/>
    <property type="project" value="UniProtKB-SubCell"/>
</dbReference>
<dbReference type="RefSeq" id="WP_141632766.1">
    <property type="nucleotide sequence ID" value="NZ_VIGB01000003.1"/>
</dbReference>
<evidence type="ECO:0000256" key="1">
    <source>
        <dbReference type="ARBA" id="ARBA00004413"/>
    </source>
</evidence>
<keyword evidence="6 12" id="KW-0067">ATP-binding</keyword>
<gene>
    <name evidence="12" type="ORF">E6W39_06850</name>
</gene>
<evidence type="ECO:0000313" key="12">
    <source>
        <dbReference type="EMBL" id="TQF02050.1"/>
    </source>
</evidence>
<evidence type="ECO:0000256" key="6">
    <source>
        <dbReference type="ARBA" id="ARBA00022840"/>
    </source>
</evidence>
<dbReference type="OrthoDB" id="9804819at2"/>
<protein>
    <recommendedName>
        <fullName evidence="2">ABC-type xenobiotic transporter</fullName>
        <ecNumber evidence="2">7.6.2.2</ecNumber>
    </recommendedName>
</protein>
<accession>A0A540VZ70</accession>
<dbReference type="GO" id="GO:1900753">
    <property type="term" value="P:doxorubicin transport"/>
    <property type="evidence" value="ECO:0007669"/>
    <property type="project" value="InterPro"/>
</dbReference>
<dbReference type="InterPro" id="IPR003439">
    <property type="entry name" value="ABC_transporter-like_ATP-bd"/>
</dbReference>
<dbReference type="InterPro" id="IPR027417">
    <property type="entry name" value="P-loop_NTPase"/>
</dbReference>
<keyword evidence="13" id="KW-1185">Reference proteome</keyword>
<dbReference type="FunFam" id="3.40.50.300:FF:000589">
    <property type="entry name" value="ABC transporter, ATP-binding subunit"/>
    <property type="match status" value="1"/>
</dbReference>
<evidence type="ECO:0000256" key="7">
    <source>
        <dbReference type="ARBA" id="ARBA00022967"/>
    </source>
</evidence>
<dbReference type="InterPro" id="IPR050763">
    <property type="entry name" value="ABC_transporter_ATP-binding"/>
</dbReference>
<dbReference type="GO" id="GO:0016887">
    <property type="term" value="F:ATP hydrolysis activity"/>
    <property type="evidence" value="ECO:0007669"/>
    <property type="project" value="InterPro"/>
</dbReference>
<proteinExistence type="inferred from homology"/>
<dbReference type="Gene3D" id="3.40.50.300">
    <property type="entry name" value="P-loop containing nucleotide triphosphate hydrolases"/>
    <property type="match status" value="1"/>
</dbReference>
<name>A0A540VZ70_9ACTN</name>
<evidence type="ECO:0000256" key="4">
    <source>
        <dbReference type="ARBA" id="ARBA00022475"/>
    </source>
</evidence>
<dbReference type="NCBIfam" id="TIGR01188">
    <property type="entry name" value="drrA"/>
    <property type="match status" value="1"/>
</dbReference>
<evidence type="ECO:0000256" key="10">
    <source>
        <dbReference type="ARBA" id="ARBA00049985"/>
    </source>
</evidence>
<keyword evidence="7" id="KW-1278">Translocase</keyword>
<dbReference type="AlphaFoldDB" id="A0A540VZ70"/>
<dbReference type="PANTHER" id="PTHR42711">
    <property type="entry name" value="ABC TRANSPORTER ATP-BINDING PROTEIN"/>
    <property type="match status" value="1"/>
</dbReference>
<dbReference type="InterPro" id="IPR005894">
    <property type="entry name" value="DrrA"/>
</dbReference>
<keyword evidence="5" id="KW-0547">Nucleotide-binding</keyword>
<keyword evidence="9" id="KW-0046">Antibiotic resistance</keyword>
<evidence type="ECO:0000313" key="13">
    <source>
        <dbReference type="Proteomes" id="UP000319103"/>
    </source>
</evidence>
<organism evidence="12 13">
    <name type="scientific">Kitasatospora acidiphila</name>
    <dbReference type="NCBI Taxonomy" id="2567942"/>
    <lineage>
        <taxon>Bacteria</taxon>
        <taxon>Bacillati</taxon>
        <taxon>Actinomycetota</taxon>
        <taxon>Actinomycetes</taxon>
        <taxon>Kitasatosporales</taxon>
        <taxon>Streptomycetaceae</taxon>
        <taxon>Kitasatospora</taxon>
    </lineage>
</organism>
<dbReference type="Proteomes" id="UP000319103">
    <property type="component" value="Unassembled WGS sequence"/>
</dbReference>
<comment type="similarity">
    <text evidence="10">Belongs to the ABC transporter superfamily. Drug exporter-1 (DrugE1) (TC 3.A.1.105) family.</text>
</comment>
<evidence type="ECO:0000256" key="3">
    <source>
        <dbReference type="ARBA" id="ARBA00022448"/>
    </source>
</evidence>
<dbReference type="EC" id="7.6.2.2" evidence="2"/>
<evidence type="ECO:0000256" key="9">
    <source>
        <dbReference type="ARBA" id="ARBA00023251"/>
    </source>
</evidence>
<evidence type="ECO:0000256" key="2">
    <source>
        <dbReference type="ARBA" id="ARBA00012191"/>
    </source>
</evidence>
<keyword evidence="4" id="KW-1003">Cell membrane</keyword>
<comment type="subcellular location">
    <subcellularLocation>
        <location evidence="1">Cell membrane</location>
        <topology evidence="1">Peripheral membrane protein</topology>
        <orientation evidence="1">Cytoplasmic side</orientation>
    </subcellularLocation>
</comment>
<comment type="caution">
    <text evidence="12">The sequence shown here is derived from an EMBL/GenBank/DDBJ whole genome shotgun (WGS) entry which is preliminary data.</text>
</comment>
<feature type="domain" description="ABC transporter" evidence="11">
    <location>
        <begin position="13"/>
        <end position="243"/>
    </location>
</feature>
<dbReference type="PROSITE" id="PS50893">
    <property type="entry name" value="ABC_TRANSPORTER_2"/>
    <property type="match status" value="1"/>
</dbReference>
<dbReference type="InterPro" id="IPR003593">
    <property type="entry name" value="AAA+_ATPase"/>
</dbReference>
<dbReference type="Pfam" id="PF00005">
    <property type="entry name" value="ABC_tran"/>
    <property type="match status" value="1"/>
</dbReference>
<dbReference type="GO" id="GO:0005524">
    <property type="term" value="F:ATP binding"/>
    <property type="evidence" value="ECO:0007669"/>
    <property type="project" value="UniProtKB-KW"/>
</dbReference>
<dbReference type="GO" id="GO:0008559">
    <property type="term" value="F:ABC-type xenobiotic transporter activity"/>
    <property type="evidence" value="ECO:0007669"/>
    <property type="project" value="UniProtKB-EC"/>
</dbReference>
<dbReference type="EMBL" id="VIGB01000003">
    <property type="protein sequence ID" value="TQF02050.1"/>
    <property type="molecule type" value="Genomic_DNA"/>
</dbReference>
<keyword evidence="8" id="KW-0472">Membrane</keyword>
<dbReference type="PANTHER" id="PTHR42711:SF19">
    <property type="entry name" value="DOXORUBICIN RESISTANCE ATP-BINDING PROTEIN DRRA"/>
    <property type="match status" value="1"/>
</dbReference>